<accession>A0A9D4XFP8</accession>
<dbReference type="SMART" id="SM00318">
    <property type="entry name" value="SNc"/>
    <property type="match status" value="1"/>
</dbReference>
<dbReference type="EMBL" id="JAMSHJ010000004">
    <property type="protein sequence ID" value="KAI5420343.1"/>
    <property type="molecule type" value="Genomic_DNA"/>
</dbReference>
<dbReference type="SUPFAM" id="SSF50199">
    <property type="entry name" value="Staphylococcal nuclease"/>
    <property type="match status" value="1"/>
</dbReference>
<feature type="domain" description="TNase-like" evidence="1">
    <location>
        <begin position="113"/>
        <end position="236"/>
    </location>
</feature>
<proteinExistence type="predicted"/>
<dbReference type="Pfam" id="PF00565">
    <property type="entry name" value="SNase"/>
    <property type="match status" value="1"/>
</dbReference>
<dbReference type="Gramene" id="Psat04G0421700-T1">
    <property type="protein sequence ID" value="KAI5420343.1"/>
    <property type="gene ID" value="KIW84_044217"/>
</dbReference>
<sequence length="236" mass="26552">MRYAHLLPILVNVGAIMPKQTEPARFTYSRKHDPHARHVGHSIEDCYSFKTKVQELINRNLLCFTSVTAKEGLGRWVKTPGTAETSIRNLPPLAISDPRNLDAMGLLSANKGSPMEGIVEQVRDDNTIRVYLLPEFQFVQVFVSRIQAPQVGKRVAPERIVELEVKADEPNGVADPFAHEAKFFTDMTLLNRDVWIILKGVDKFNNLIGSVCYPDGESVKDLALELVENCFSKYVE</sequence>
<dbReference type="Gene3D" id="2.40.50.90">
    <property type="match status" value="1"/>
</dbReference>
<dbReference type="GO" id="GO:0005634">
    <property type="term" value="C:nucleus"/>
    <property type="evidence" value="ECO:0007669"/>
    <property type="project" value="TreeGrafter"/>
</dbReference>
<reference evidence="2 3" key="1">
    <citation type="journal article" date="2022" name="Nat. Genet.">
        <title>Improved pea reference genome and pan-genome highlight genomic features and evolutionary characteristics.</title>
        <authorList>
            <person name="Yang T."/>
            <person name="Liu R."/>
            <person name="Luo Y."/>
            <person name="Hu S."/>
            <person name="Wang D."/>
            <person name="Wang C."/>
            <person name="Pandey M.K."/>
            <person name="Ge S."/>
            <person name="Xu Q."/>
            <person name="Li N."/>
            <person name="Li G."/>
            <person name="Huang Y."/>
            <person name="Saxena R.K."/>
            <person name="Ji Y."/>
            <person name="Li M."/>
            <person name="Yan X."/>
            <person name="He Y."/>
            <person name="Liu Y."/>
            <person name="Wang X."/>
            <person name="Xiang C."/>
            <person name="Varshney R.K."/>
            <person name="Ding H."/>
            <person name="Gao S."/>
            <person name="Zong X."/>
        </authorList>
    </citation>
    <scope>NUCLEOTIDE SEQUENCE [LARGE SCALE GENOMIC DNA]</scope>
    <source>
        <strain evidence="2 3">cv. Zhongwan 6</strain>
    </source>
</reference>
<dbReference type="PANTHER" id="PTHR12302">
    <property type="entry name" value="EBNA2 BINDING PROTEIN P100"/>
    <property type="match status" value="1"/>
</dbReference>
<dbReference type="PROSITE" id="PS50830">
    <property type="entry name" value="TNASE_3"/>
    <property type="match status" value="1"/>
</dbReference>
<dbReference type="GO" id="GO:0003723">
    <property type="term" value="F:RNA binding"/>
    <property type="evidence" value="ECO:0007669"/>
    <property type="project" value="TreeGrafter"/>
</dbReference>
<dbReference type="PANTHER" id="PTHR12302:SF2">
    <property type="entry name" value="STAPHYLOCOCCAL NUCLEASE DOMAIN-CONTAINING PROTEIN 1"/>
    <property type="match status" value="1"/>
</dbReference>
<dbReference type="AlphaFoldDB" id="A0A9D4XFP8"/>
<comment type="caution">
    <text evidence="2">The sequence shown here is derived from an EMBL/GenBank/DDBJ whole genome shotgun (WGS) entry which is preliminary data.</text>
</comment>
<evidence type="ECO:0000313" key="2">
    <source>
        <dbReference type="EMBL" id="KAI5420343.1"/>
    </source>
</evidence>
<dbReference type="GO" id="GO:0006402">
    <property type="term" value="P:mRNA catabolic process"/>
    <property type="evidence" value="ECO:0007669"/>
    <property type="project" value="TreeGrafter"/>
</dbReference>
<keyword evidence="3" id="KW-1185">Reference proteome</keyword>
<dbReference type="GO" id="GO:0005829">
    <property type="term" value="C:cytosol"/>
    <property type="evidence" value="ECO:0007669"/>
    <property type="project" value="TreeGrafter"/>
</dbReference>
<protein>
    <recommendedName>
        <fullName evidence="1">TNase-like domain-containing protein</fullName>
    </recommendedName>
</protein>
<organism evidence="2 3">
    <name type="scientific">Pisum sativum</name>
    <name type="common">Garden pea</name>
    <name type="synonym">Lathyrus oleraceus</name>
    <dbReference type="NCBI Taxonomy" id="3888"/>
    <lineage>
        <taxon>Eukaryota</taxon>
        <taxon>Viridiplantae</taxon>
        <taxon>Streptophyta</taxon>
        <taxon>Embryophyta</taxon>
        <taxon>Tracheophyta</taxon>
        <taxon>Spermatophyta</taxon>
        <taxon>Magnoliopsida</taxon>
        <taxon>eudicotyledons</taxon>
        <taxon>Gunneridae</taxon>
        <taxon>Pentapetalae</taxon>
        <taxon>rosids</taxon>
        <taxon>fabids</taxon>
        <taxon>Fabales</taxon>
        <taxon>Fabaceae</taxon>
        <taxon>Papilionoideae</taxon>
        <taxon>50 kb inversion clade</taxon>
        <taxon>NPAAA clade</taxon>
        <taxon>Hologalegina</taxon>
        <taxon>IRL clade</taxon>
        <taxon>Fabeae</taxon>
        <taxon>Lathyrus</taxon>
    </lineage>
</organism>
<dbReference type="InterPro" id="IPR035437">
    <property type="entry name" value="SNase_OB-fold_sf"/>
</dbReference>
<dbReference type="Proteomes" id="UP001058974">
    <property type="component" value="Chromosome 4"/>
</dbReference>
<name>A0A9D4XFP8_PEA</name>
<evidence type="ECO:0000259" key="1">
    <source>
        <dbReference type="PROSITE" id="PS50830"/>
    </source>
</evidence>
<dbReference type="GO" id="GO:0004518">
    <property type="term" value="F:nuclease activity"/>
    <property type="evidence" value="ECO:0007669"/>
    <property type="project" value="TreeGrafter"/>
</dbReference>
<evidence type="ECO:0000313" key="3">
    <source>
        <dbReference type="Proteomes" id="UP001058974"/>
    </source>
</evidence>
<dbReference type="InterPro" id="IPR016071">
    <property type="entry name" value="Staphylococal_nuclease_OB-fold"/>
</dbReference>
<gene>
    <name evidence="2" type="ORF">KIW84_044217</name>
</gene>